<dbReference type="Ensembl" id="ENSMAMT00000014079.2">
    <property type="protein sequence ID" value="ENSMAMP00000013702.1"/>
    <property type="gene ID" value="ENSMAMG00000009299.2"/>
</dbReference>
<evidence type="ECO:0000313" key="2">
    <source>
        <dbReference type="Ensembl" id="ENSMAMP00000013702.1"/>
    </source>
</evidence>
<feature type="region of interest" description="Disordered" evidence="1">
    <location>
        <begin position="337"/>
        <end position="413"/>
    </location>
</feature>
<dbReference type="GeneTree" id="ENSGT01100000263900"/>
<feature type="region of interest" description="Disordered" evidence="1">
    <location>
        <begin position="149"/>
        <end position="175"/>
    </location>
</feature>
<reference evidence="2" key="1">
    <citation type="submission" date="2025-08" db="UniProtKB">
        <authorList>
            <consortium name="Ensembl"/>
        </authorList>
    </citation>
    <scope>IDENTIFICATION</scope>
</reference>
<feature type="compositionally biased region" description="Polar residues" evidence="1">
    <location>
        <begin position="149"/>
        <end position="166"/>
    </location>
</feature>
<accession>A0A3Q3LKF8</accession>
<organism evidence="2 3">
    <name type="scientific">Mastacembelus armatus</name>
    <name type="common">zig-zag eel</name>
    <dbReference type="NCBI Taxonomy" id="205130"/>
    <lineage>
        <taxon>Eukaryota</taxon>
        <taxon>Metazoa</taxon>
        <taxon>Chordata</taxon>
        <taxon>Craniata</taxon>
        <taxon>Vertebrata</taxon>
        <taxon>Euteleostomi</taxon>
        <taxon>Actinopterygii</taxon>
        <taxon>Neopterygii</taxon>
        <taxon>Teleostei</taxon>
        <taxon>Neoteleostei</taxon>
        <taxon>Acanthomorphata</taxon>
        <taxon>Anabantaria</taxon>
        <taxon>Synbranchiformes</taxon>
        <taxon>Mastacembelidae</taxon>
        <taxon>Mastacembelus</taxon>
    </lineage>
</organism>
<dbReference type="AlphaFoldDB" id="A0A3Q3LKF8"/>
<evidence type="ECO:0000256" key="1">
    <source>
        <dbReference type="SAM" id="MobiDB-lite"/>
    </source>
</evidence>
<evidence type="ECO:0000313" key="3">
    <source>
        <dbReference type="Proteomes" id="UP000261640"/>
    </source>
</evidence>
<feature type="compositionally biased region" description="Low complexity" evidence="1">
    <location>
        <begin position="394"/>
        <end position="409"/>
    </location>
</feature>
<feature type="region of interest" description="Disordered" evidence="1">
    <location>
        <begin position="104"/>
        <end position="123"/>
    </location>
</feature>
<dbReference type="Gene3D" id="3.40.50.12690">
    <property type="match status" value="1"/>
</dbReference>
<feature type="compositionally biased region" description="Polar residues" evidence="1">
    <location>
        <begin position="442"/>
        <end position="458"/>
    </location>
</feature>
<name>A0A3Q3LKF8_9TELE</name>
<protein>
    <recommendedName>
        <fullName evidence="4">OSK domain-containing protein</fullName>
    </recommendedName>
</protein>
<dbReference type="InParanoid" id="A0A3Q3LKF8"/>
<proteinExistence type="predicted"/>
<dbReference type="SUPFAM" id="SSF52266">
    <property type="entry name" value="SGNH hydrolase"/>
    <property type="match status" value="1"/>
</dbReference>
<dbReference type="Proteomes" id="UP000261640">
    <property type="component" value="Unplaced"/>
</dbReference>
<sequence>MDCFQHEYFSTSGKENTLCQNCRIYLQKINVLQMKILALESERGLHDTLLFRPSGQKPKPTINNKCYVDQNTTLNLDNTVSFPKLSRVRIDQNEATWHKLGAKPKPHRIRKKNGGTPGPHVASTNIQLSNRFQPLSELNLIEQEMSAVPENQKSNNFKNRSHGASQRNRDKESVTNVKDRDILLLGDGAISHINNSRIITCSYPSAMVTDIAALLPQVISKHHGIKQLILHVGAVDTRKGESEVLKQDFSKLLEKLDKLKIQSFVSGPLPNIDRRINKFSRLLALNTWLSKACEIRGVHFIDNFNLFWQRDDLFKGKGPYLSRSGVRRLTDNLLHSLRHHTGSGWPSEQLKAPLREERSEVNTHTTPATDPSSAKDPPSTALSMVPPPLPWAPPAASTSSADSSLTIPSPASPMGFPNHLETLVKSGIKMVPLTPNLARSRVLSSTPVNSSPQQTPVFPQSTPVRPPAPAPGPKILTSINAASSN</sequence>
<dbReference type="Gene3D" id="3.40.50.12700">
    <property type="match status" value="1"/>
</dbReference>
<keyword evidence="3" id="KW-1185">Reference proteome</keyword>
<feature type="region of interest" description="Disordered" evidence="1">
    <location>
        <begin position="442"/>
        <end position="485"/>
    </location>
</feature>
<reference evidence="2" key="2">
    <citation type="submission" date="2025-09" db="UniProtKB">
        <authorList>
            <consortium name="Ensembl"/>
        </authorList>
    </citation>
    <scope>IDENTIFICATION</scope>
</reference>
<feature type="compositionally biased region" description="Polar residues" evidence="1">
    <location>
        <begin position="362"/>
        <end position="372"/>
    </location>
</feature>
<evidence type="ECO:0008006" key="4">
    <source>
        <dbReference type="Google" id="ProtNLM"/>
    </source>
</evidence>
<feature type="compositionally biased region" description="Basic residues" evidence="1">
    <location>
        <begin position="104"/>
        <end position="113"/>
    </location>
</feature>